<gene>
    <name evidence="1" type="ORF">OTERR_20750</name>
</gene>
<protein>
    <submittedName>
        <fullName evidence="1">Uncharacterized protein</fullName>
    </submittedName>
</protein>
<sequence length="56" mass="6683">MKRIQKWFEQIAGITQEERERWALAQQVFATQPIDVLALQVPAYWRRKARVSGVQR</sequence>
<organism evidence="1 2">
    <name type="scientific">Oryzomicrobium terrae</name>
    <dbReference type="NCBI Taxonomy" id="1735038"/>
    <lineage>
        <taxon>Bacteria</taxon>
        <taxon>Pseudomonadati</taxon>
        <taxon>Pseudomonadota</taxon>
        <taxon>Betaproteobacteria</taxon>
        <taxon>Rhodocyclales</taxon>
        <taxon>Rhodocyclaceae</taxon>
        <taxon>Oryzomicrobium</taxon>
    </lineage>
</organism>
<dbReference type="Proteomes" id="UP000323671">
    <property type="component" value="Chromosome"/>
</dbReference>
<dbReference type="AlphaFoldDB" id="A0A5C1E996"/>
<reference evidence="1 2" key="1">
    <citation type="submission" date="2017-07" db="EMBL/GenBank/DDBJ databases">
        <title>Complete genome sequence of Oryzomicrobium terrae TPP412.</title>
        <authorList>
            <person name="Chiu L.-W."/>
            <person name="Lo K.-J."/>
            <person name="Tsai Y.-M."/>
            <person name="Lin S.-S."/>
            <person name="Kuo C.-H."/>
            <person name="Liu C.-T."/>
        </authorList>
    </citation>
    <scope>NUCLEOTIDE SEQUENCE [LARGE SCALE GENOMIC DNA]</scope>
    <source>
        <strain evidence="1 2">TPP412</strain>
    </source>
</reference>
<name>A0A5C1E996_9RHOO</name>
<keyword evidence="2" id="KW-1185">Reference proteome</keyword>
<dbReference type="KEGG" id="otr:OTERR_20750"/>
<dbReference type="RefSeq" id="WP_187775220.1">
    <property type="nucleotide sequence ID" value="NZ_CP022579.1"/>
</dbReference>
<dbReference type="EMBL" id="CP022579">
    <property type="protein sequence ID" value="QEL65551.1"/>
    <property type="molecule type" value="Genomic_DNA"/>
</dbReference>
<accession>A0A5C1E996</accession>
<evidence type="ECO:0000313" key="1">
    <source>
        <dbReference type="EMBL" id="QEL65551.1"/>
    </source>
</evidence>
<proteinExistence type="predicted"/>
<evidence type="ECO:0000313" key="2">
    <source>
        <dbReference type="Proteomes" id="UP000323671"/>
    </source>
</evidence>